<evidence type="ECO:0000256" key="1">
    <source>
        <dbReference type="SAM" id="MobiDB-lite"/>
    </source>
</evidence>
<sequence>MMALGKRLEYREICRPTLSSMEIVPIPTTLLSLFMLHLLKLGQPIAEESEKQLGTKLGDGTWKTTKTAWAKLSPKVNRKLMAQRAPVVLSEDAEDAEAQTILTNQLETNQLEKTHRSSRPVSEPVSLALA</sequence>
<dbReference type="EMBL" id="LJZR01000070">
    <property type="protein sequence ID" value="KPQ32077.1"/>
    <property type="molecule type" value="Genomic_DNA"/>
</dbReference>
<name>A0A0P8BEI3_9CYAN</name>
<accession>A0A0P8BEI3</accession>
<dbReference type="Proteomes" id="UP000050465">
    <property type="component" value="Unassembled WGS sequence"/>
</dbReference>
<evidence type="ECO:0000313" key="2">
    <source>
        <dbReference type="EMBL" id="KPQ32077.1"/>
    </source>
</evidence>
<proteinExistence type="predicted"/>
<dbReference type="AlphaFoldDB" id="A0A0P8BEI3"/>
<reference evidence="2 3" key="1">
    <citation type="submission" date="2015-09" db="EMBL/GenBank/DDBJ databases">
        <title>Identification and resolution of microdiversity through metagenomic sequencing of parallel consortia.</title>
        <authorList>
            <person name="Nelson W.C."/>
            <person name="Romine M.F."/>
            <person name="Lindemann S.R."/>
        </authorList>
    </citation>
    <scope>NUCLEOTIDE SEQUENCE [LARGE SCALE GENOMIC DNA]</scope>
    <source>
        <strain evidence="2">Ana</strain>
    </source>
</reference>
<evidence type="ECO:0000313" key="3">
    <source>
        <dbReference type="Proteomes" id="UP000050465"/>
    </source>
</evidence>
<gene>
    <name evidence="2" type="ORF">HLUCCA11_22390</name>
</gene>
<protein>
    <submittedName>
        <fullName evidence="2">Uncharacterized protein</fullName>
    </submittedName>
</protein>
<organism evidence="2 3">
    <name type="scientific">Phormidesmis priestleyi Ana</name>
    <dbReference type="NCBI Taxonomy" id="1666911"/>
    <lineage>
        <taxon>Bacteria</taxon>
        <taxon>Bacillati</taxon>
        <taxon>Cyanobacteriota</taxon>
        <taxon>Cyanophyceae</taxon>
        <taxon>Leptolyngbyales</taxon>
        <taxon>Leptolyngbyaceae</taxon>
        <taxon>Phormidesmis</taxon>
    </lineage>
</organism>
<comment type="caution">
    <text evidence="2">The sequence shown here is derived from an EMBL/GenBank/DDBJ whole genome shotgun (WGS) entry which is preliminary data.</text>
</comment>
<feature type="region of interest" description="Disordered" evidence="1">
    <location>
        <begin position="103"/>
        <end position="130"/>
    </location>
</feature>